<proteinExistence type="predicted"/>
<evidence type="ECO:0008006" key="3">
    <source>
        <dbReference type="Google" id="ProtNLM"/>
    </source>
</evidence>
<accession>A0A381SR53</accession>
<dbReference type="InterPro" id="IPR020342">
    <property type="entry name" value="Phage_T4_Gp16_DNA-pack"/>
</dbReference>
<evidence type="ECO:0000256" key="1">
    <source>
        <dbReference type="SAM" id="MobiDB-lite"/>
    </source>
</evidence>
<evidence type="ECO:0000313" key="2">
    <source>
        <dbReference type="EMBL" id="SVA06470.1"/>
    </source>
</evidence>
<reference evidence="2" key="1">
    <citation type="submission" date="2018-05" db="EMBL/GenBank/DDBJ databases">
        <authorList>
            <person name="Lanie J.A."/>
            <person name="Ng W.-L."/>
            <person name="Kazmierczak K.M."/>
            <person name="Andrzejewski T.M."/>
            <person name="Davidsen T.M."/>
            <person name="Wayne K.J."/>
            <person name="Tettelin H."/>
            <person name="Glass J.I."/>
            <person name="Rusch D."/>
            <person name="Podicherti R."/>
            <person name="Tsui H.-C.T."/>
            <person name="Winkler M.E."/>
        </authorList>
    </citation>
    <scope>NUCLEOTIDE SEQUENCE</scope>
</reference>
<organism evidence="2">
    <name type="scientific">marine metagenome</name>
    <dbReference type="NCBI Taxonomy" id="408172"/>
    <lineage>
        <taxon>unclassified sequences</taxon>
        <taxon>metagenomes</taxon>
        <taxon>ecological metagenomes</taxon>
    </lineage>
</organism>
<feature type="region of interest" description="Disordered" evidence="1">
    <location>
        <begin position="146"/>
        <end position="165"/>
    </location>
</feature>
<protein>
    <recommendedName>
        <fullName evidence="3">Terminase small subunit</fullName>
    </recommendedName>
</protein>
<feature type="region of interest" description="Disordered" evidence="1">
    <location>
        <begin position="20"/>
        <end position="43"/>
    </location>
</feature>
<gene>
    <name evidence="2" type="ORF">METZ01_LOCUS59324</name>
</gene>
<sequence length="165" mass="18607">MEDSVNEILGLEGKNKVIPENLEPQKGFKPPVPRKNGEVPLKVEKDINTDYDYSRESYYSIIEKGQEAIQGILDIAKEGQHPRAYEVVGQLIGQVGTTVDKLQDLQKKFKDLKELPGRTNANIKNALFVGSTAELQKMLNKQTMETKMEKKNENETIDGKSKDTE</sequence>
<name>A0A381SR53_9ZZZZ</name>
<dbReference type="Pfam" id="PF11053">
    <property type="entry name" value="DNA_Packaging"/>
    <property type="match status" value="1"/>
</dbReference>
<dbReference type="AlphaFoldDB" id="A0A381SR53"/>
<dbReference type="Gene3D" id="1.10.287.1060">
    <property type="entry name" value="ESAT-6-like"/>
    <property type="match status" value="1"/>
</dbReference>
<dbReference type="EMBL" id="UINC01003455">
    <property type="protein sequence ID" value="SVA06470.1"/>
    <property type="molecule type" value="Genomic_DNA"/>
</dbReference>